<reference evidence="3" key="1">
    <citation type="submission" date="2022-01" db="EMBL/GenBank/DDBJ databases">
        <authorList>
            <person name="Braso-Vives M."/>
        </authorList>
    </citation>
    <scope>NUCLEOTIDE SEQUENCE</scope>
</reference>
<evidence type="ECO:0000256" key="2">
    <source>
        <dbReference type="SAM" id="Phobius"/>
    </source>
</evidence>
<gene>
    <name evidence="3" type="primary">Hypp5714</name>
    <name evidence="3" type="ORF">BLAG_LOCUS3483</name>
</gene>
<evidence type="ECO:0000313" key="4">
    <source>
        <dbReference type="Proteomes" id="UP000838412"/>
    </source>
</evidence>
<dbReference type="OrthoDB" id="10040259at2759"/>
<feature type="coiled-coil region" evidence="1">
    <location>
        <begin position="117"/>
        <end position="144"/>
    </location>
</feature>
<sequence>MTLSRHERNVNTGIKDWSLRFGVQKGKPGNALQVDSSGRSTLHQHLTMKEGYVVGEESPRNSGGCSPLLKGIIIGGLTASVVVGLAFFLVTLTKAEYSTEKDVSCIRDEMKEMCCRISALEKVAKDWECECEKMKQKLAEAEKEDCDKADQQQELEATAVAASEAAETVARAKRAALTLEKLFDLPDTLVEVN</sequence>
<keyword evidence="2" id="KW-0472">Membrane</keyword>
<keyword evidence="4" id="KW-1185">Reference proteome</keyword>
<keyword evidence="2" id="KW-0812">Transmembrane</keyword>
<dbReference type="EMBL" id="OV696695">
    <property type="protein sequence ID" value="CAH1239106.1"/>
    <property type="molecule type" value="Genomic_DNA"/>
</dbReference>
<evidence type="ECO:0000256" key="1">
    <source>
        <dbReference type="SAM" id="Coils"/>
    </source>
</evidence>
<feature type="transmembrane region" description="Helical" evidence="2">
    <location>
        <begin position="68"/>
        <end position="92"/>
    </location>
</feature>
<proteinExistence type="predicted"/>
<accession>A0A8J9YSD4</accession>
<name>A0A8J9YSD4_BRALA</name>
<keyword evidence="2" id="KW-1133">Transmembrane helix</keyword>
<dbReference type="AlphaFoldDB" id="A0A8J9YSD4"/>
<evidence type="ECO:0000313" key="3">
    <source>
        <dbReference type="EMBL" id="CAH1239106.1"/>
    </source>
</evidence>
<organism evidence="3 4">
    <name type="scientific">Branchiostoma lanceolatum</name>
    <name type="common">Common lancelet</name>
    <name type="synonym">Amphioxus lanceolatum</name>
    <dbReference type="NCBI Taxonomy" id="7740"/>
    <lineage>
        <taxon>Eukaryota</taxon>
        <taxon>Metazoa</taxon>
        <taxon>Chordata</taxon>
        <taxon>Cephalochordata</taxon>
        <taxon>Leptocardii</taxon>
        <taxon>Amphioxiformes</taxon>
        <taxon>Branchiostomatidae</taxon>
        <taxon>Branchiostoma</taxon>
    </lineage>
</organism>
<protein>
    <submittedName>
        <fullName evidence="3">Hypp5714 protein</fullName>
    </submittedName>
</protein>
<keyword evidence="1" id="KW-0175">Coiled coil</keyword>
<dbReference type="Proteomes" id="UP000838412">
    <property type="component" value="Chromosome 10"/>
</dbReference>